<evidence type="ECO:0008006" key="4">
    <source>
        <dbReference type="Google" id="ProtNLM"/>
    </source>
</evidence>
<proteinExistence type="predicted"/>
<evidence type="ECO:0000256" key="1">
    <source>
        <dbReference type="SAM" id="SignalP"/>
    </source>
</evidence>
<evidence type="ECO:0000313" key="2">
    <source>
        <dbReference type="EMBL" id="PZP49775.1"/>
    </source>
</evidence>
<gene>
    <name evidence="2" type="ORF">DI598_07060</name>
</gene>
<accession>A0A2W5F0P5</accession>
<protein>
    <recommendedName>
        <fullName evidence="4">Gliding motility-associated protein GldM C-terminal domain-containing protein</fullName>
    </recommendedName>
</protein>
<organism evidence="2 3">
    <name type="scientific">Pseudopedobacter saltans</name>
    <dbReference type="NCBI Taxonomy" id="151895"/>
    <lineage>
        <taxon>Bacteria</taxon>
        <taxon>Pseudomonadati</taxon>
        <taxon>Bacteroidota</taxon>
        <taxon>Sphingobacteriia</taxon>
        <taxon>Sphingobacteriales</taxon>
        <taxon>Sphingobacteriaceae</taxon>
        <taxon>Pseudopedobacter</taxon>
    </lineage>
</organism>
<evidence type="ECO:0000313" key="3">
    <source>
        <dbReference type="Proteomes" id="UP000249645"/>
    </source>
</evidence>
<sequence>MKLKKVFFFVFLFVPSWIFAQYNTIHLQPNAHYTKTSDVSATTKMVLDGQEYAYAVSASMKTDYNILSKDSERYAIKITLDAINSELSSNGVKMSFDSQKDTLANIEDTIFAKPLSDILGESNKVLVDSTGEILESDSSQIHRKAAEYITSTLLSGNDYTIGKRLDIIFHFKDSVKVGTTWIDSMAVDKDGMRVDTFSVEKIFNKVVYVNVNGYVKRTLPVQQGSTVAMAHFEGSSNAVLHVSQFTGIVNSRKMKTLIHSQINVNNKSIPISSEIQLSEVVQ</sequence>
<name>A0A2W5F0P5_9SPHI</name>
<reference evidence="2 3" key="1">
    <citation type="submission" date="2017-11" db="EMBL/GenBank/DDBJ databases">
        <title>Infants hospitalized years apart are colonized by the same room-sourced microbial strains.</title>
        <authorList>
            <person name="Brooks B."/>
            <person name="Olm M.R."/>
            <person name="Firek B.A."/>
            <person name="Baker R."/>
            <person name="Thomas B.C."/>
            <person name="Morowitz M.J."/>
            <person name="Banfield J.F."/>
        </authorList>
    </citation>
    <scope>NUCLEOTIDE SEQUENCE [LARGE SCALE GENOMIC DNA]</scope>
    <source>
        <strain evidence="2">S2_009_000_R2_76</strain>
    </source>
</reference>
<comment type="caution">
    <text evidence="2">The sequence shown here is derived from an EMBL/GenBank/DDBJ whole genome shotgun (WGS) entry which is preliminary data.</text>
</comment>
<dbReference type="AlphaFoldDB" id="A0A2W5F0P5"/>
<dbReference type="EMBL" id="QFOI01000095">
    <property type="protein sequence ID" value="PZP49775.1"/>
    <property type="molecule type" value="Genomic_DNA"/>
</dbReference>
<dbReference type="Proteomes" id="UP000249645">
    <property type="component" value="Unassembled WGS sequence"/>
</dbReference>
<keyword evidence="1" id="KW-0732">Signal</keyword>
<feature type="signal peptide" evidence="1">
    <location>
        <begin position="1"/>
        <end position="20"/>
    </location>
</feature>
<feature type="chain" id="PRO_5016056991" description="Gliding motility-associated protein GldM C-terminal domain-containing protein" evidence="1">
    <location>
        <begin position="21"/>
        <end position="282"/>
    </location>
</feature>